<feature type="domain" description="tRNA ligase kinase" evidence="3">
    <location>
        <begin position="481"/>
        <end position="639"/>
    </location>
</feature>
<dbReference type="Pfam" id="PF08302">
    <property type="entry name" value="tRNA_lig_CPD"/>
    <property type="match status" value="1"/>
</dbReference>
<evidence type="ECO:0008006" key="7">
    <source>
        <dbReference type="Google" id="ProtNLM"/>
    </source>
</evidence>
<dbReference type="InterPro" id="IPR015965">
    <property type="entry name" value="tRNA_lig_PDEase"/>
</dbReference>
<comment type="caution">
    <text evidence="5">The sequence shown here is derived from an EMBL/GenBank/DDBJ whole genome shotgun (WGS) entry which is preliminary data.</text>
</comment>
<dbReference type="InterPro" id="IPR019039">
    <property type="entry name" value="T4-Rnl1-like_N"/>
</dbReference>
<reference evidence="5 6" key="1">
    <citation type="submission" date="2021-02" db="EMBL/GenBank/DDBJ databases">
        <title>Variation within the Batrachochytrium salamandrivorans European outbreak.</title>
        <authorList>
            <person name="Kelly M."/>
            <person name="Pasmans F."/>
            <person name="Shea T.P."/>
            <person name="Munoz J.F."/>
            <person name="Carranza S."/>
            <person name="Cuomo C.A."/>
            <person name="Martel A."/>
        </authorList>
    </citation>
    <scope>NUCLEOTIDE SEQUENCE [LARGE SCALE GENOMIC DNA]</scope>
    <source>
        <strain evidence="5 6">AMFP18/2</strain>
    </source>
</reference>
<evidence type="ECO:0000259" key="4">
    <source>
        <dbReference type="Pfam" id="PF09511"/>
    </source>
</evidence>
<dbReference type="EMBL" id="JAFCIX010000294">
    <property type="protein sequence ID" value="KAH6595606.1"/>
    <property type="molecule type" value="Genomic_DNA"/>
</dbReference>
<organism evidence="5 6">
    <name type="scientific">Batrachochytrium salamandrivorans</name>
    <dbReference type="NCBI Taxonomy" id="1357716"/>
    <lineage>
        <taxon>Eukaryota</taxon>
        <taxon>Fungi</taxon>
        <taxon>Fungi incertae sedis</taxon>
        <taxon>Chytridiomycota</taxon>
        <taxon>Chytridiomycota incertae sedis</taxon>
        <taxon>Chytridiomycetes</taxon>
        <taxon>Rhizophydiales</taxon>
        <taxon>Rhizophydiales incertae sedis</taxon>
        <taxon>Batrachochytrium</taxon>
    </lineage>
</organism>
<evidence type="ECO:0000313" key="6">
    <source>
        <dbReference type="Proteomes" id="UP001648503"/>
    </source>
</evidence>
<gene>
    <name evidence="5" type="ORF">BASA50_005687</name>
</gene>
<dbReference type="Gene3D" id="3.40.50.300">
    <property type="entry name" value="P-loop containing nucleotide triphosphate hydrolases"/>
    <property type="match status" value="1"/>
</dbReference>
<feature type="domain" description="T4 RNA ligase 1-like N-terminal" evidence="4">
    <location>
        <begin position="103"/>
        <end position="343"/>
    </location>
</feature>
<accession>A0ABQ8FC07</accession>
<evidence type="ECO:0000256" key="1">
    <source>
        <dbReference type="SAM" id="MobiDB-lite"/>
    </source>
</evidence>
<sequence>MEAGIVPVTAAVAPISMDGEHADSVTPNTTAAAMADIDPETDAMVEAFKLIQAGSVDDSTERKALVRCNQYDFHPTTDKHILIYSYNCFEWAFLKQSSGLPVQARGLFVREHPTVSGSWRIVIRGYDKFFNVGEVPDTMWENIIENTIGPYEVTLKENGCIIFISAVEGHVIVTSKHSLGPSKDPKRGRPSHADMGERWLDTHLQRSGRSRQDLVDYLAKHNVTAVFELADDDFEEHILEYPPERRGLYLHGINENTPRFSTWESARVAAFGEQFGFFGVETLVMSNVTDVRMFSDECRETGSYKGRPIEGLVVRCKKTIRNDGNQDCHQTFLFKIKYDEPYLMFREWREVTMAILAGRLHNRPPRYKLTSKYILWVMKRRIEAPHLFSQYTQLKGIIRIRNMFLREEEGLDSICGRHITDLAKKINMDDESYSKLGKDGTVVYRIIASSDICEMVDSSGDDVRAHTTPELTGLEGAEKVLLIPIASIGVGKTTLARTLTFLFPSEIGHVQNDDIRSKKSAREFSAKIMEMFKTKNVVFADRNNHLSQHREVLSFAFKGVFPSGKIVALDWGIDNCNHKKLIDLTINRIYARGDNHQTLTPKGTPRFVGIIHGFVKRRDSLDLASPSDSMVDTVLPMSVVGPVVLNVKTIIDKLGWKMPTTSELDTASKAALEYKVENPYICDPPVSVPNTASNQPETEIQSKMEDSLETGLISQMKNLDVSAKITPKTKNPSYFAIKISNDLEPILSELFSSVGADMSLFWNTLVTSGRVAGSRKRQWHVTLAFKGTGEIYNQYLELWKTQTQQPPGESVTAACPPPLAVDDTNLPRSDQSSAICIGQEEQIYLKEVVWDGDIMAIAVERLSPNIPVANKFAHITVATADDSIKSVLSNTLLQIAMCPPVPPNIHVLQIPSTIVLTGTLQGMH</sequence>
<dbReference type="PANTHER" id="PTHR32004">
    <property type="entry name" value="TRNA LIGASE"/>
    <property type="match status" value="1"/>
</dbReference>
<keyword evidence="6" id="KW-1185">Reference proteome</keyword>
<feature type="compositionally biased region" description="Basic and acidic residues" evidence="1">
    <location>
        <begin position="183"/>
        <end position="196"/>
    </location>
</feature>
<evidence type="ECO:0000313" key="5">
    <source>
        <dbReference type="EMBL" id="KAH6595606.1"/>
    </source>
</evidence>
<dbReference type="InterPro" id="IPR015966">
    <property type="entry name" value="tRNA_lig_kin_fungi"/>
</dbReference>
<name>A0ABQ8FC07_9FUNG</name>
<dbReference type="Pfam" id="PF08303">
    <property type="entry name" value="tRNA_lig_kinase"/>
    <property type="match status" value="1"/>
</dbReference>
<evidence type="ECO:0000259" key="2">
    <source>
        <dbReference type="Pfam" id="PF08302"/>
    </source>
</evidence>
<dbReference type="PANTHER" id="PTHR32004:SF1">
    <property type="entry name" value="TRNA LIGASE"/>
    <property type="match status" value="1"/>
</dbReference>
<evidence type="ECO:0000259" key="3">
    <source>
        <dbReference type="Pfam" id="PF08303"/>
    </source>
</evidence>
<dbReference type="Proteomes" id="UP001648503">
    <property type="component" value="Unassembled WGS sequence"/>
</dbReference>
<proteinExistence type="predicted"/>
<feature type="domain" description="tRNA ligase phosphodiesterase" evidence="2">
    <location>
        <begin position="644"/>
        <end position="922"/>
    </location>
</feature>
<protein>
    <recommendedName>
        <fullName evidence="7">tRNA ligase</fullName>
    </recommendedName>
</protein>
<feature type="region of interest" description="Disordered" evidence="1">
    <location>
        <begin position="177"/>
        <end position="196"/>
    </location>
</feature>
<dbReference type="Pfam" id="PF09511">
    <property type="entry name" value="RNA_lig_T4_1"/>
    <property type="match status" value="1"/>
</dbReference>
<dbReference type="InterPro" id="IPR027417">
    <property type="entry name" value="P-loop_NTPase"/>
</dbReference>